<sequence length="128" mass="15084">MDVIYYYFYLFYIRIIKDNEPHMLTILAISATEGFIINIIIQVISIIYQCKQTSNLIWMSIIGLANMFNYLYYYKSGRAIRIIKEKPMFYSSNRISILSTISFFIVFGTSIIWGSILTKYLLETYCGK</sequence>
<accession>A0ABV5FQ61</accession>
<reference evidence="2 3" key="1">
    <citation type="submission" date="2024-09" db="EMBL/GenBank/DDBJ databases">
        <authorList>
            <person name="Sun Q."/>
            <person name="Mori K."/>
        </authorList>
    </citation>
    <scope>NUCLEOTIDE SEQUENCE [LARGE SCALE GENOMIC DNA]</scope>
    <source>
        <strain evidence="2 3">CECT 7908</strain>
    </source>
</reference>
<feature type="transmembrane region" description="Helical" evidence="1">
    <location>
        <begin position="95"/>
        <end position="116"/>
    </location>
</feature>
<keyword evidence="1" id="KW-1133">Transmembrane helix</keyword>
<keyword evidence="1" id="KW-0812">Transmembrane</keyword>
<comment type="caution">
    <text evidence="2">The sequence shown here is derived from an EMBL/GenBank/DDBJ whole genome shotgun (WGS) entry which is preliminary data.</text>
</comment>
<keyword evidence="3" id="KW-1185">Reference proteome</keyword>
<gene>
    <name evidence="2" type="ORF">ACFFUQ_15960</name>
</gene>
<dbReference type="RefSeq" id="WP_290267936.1">
    <property type="nucleotide sequence ID" value="NZ_JAUFQQ010000005.1"/>
</dbReference>
<name>A0ABV5FQ61_9FLAO</name>
<evidence type="ECO:0000313" key="3">
    <source>
        <dbReference type="Proteomes" id="UP001589589"/>
    </source>
</evidence>
<keyword evidence="1" id="KW-0472">Membrane</keyword>
<organism evidence="2 3">
    <name type="scientific">Flavobacterium branchiarum</name>
    <dbReference type="NCBI Taxonomy" id="1114870"/>
    <lineage>
        <taxon>Bacteria</taxon>
        <taxon>Pseudomonadati</taxon>
        <taxon>Bacteroidota</taxon>
        <taxon>Flavobacteriia</taxon>
        <taxon>Flavobacteriales</taxon>
        <taxon>Flavobacteriaceae</taxon>
        <taxon>Flavobacterium</taxon>
    </lineage>
</organism>
<proteinExistence type="predicted"/>
<protein>
    <submittedName>
        <fullName evidence="2">Uncharacterized protein</fullName>
    </submittedName>
</protein>
<evidence type="ECO:0000313" key="2">
    <source>
        <dbReference type="EMBL" id="MFB9065517.1"/>
    </source>
</evidence>
<feature type="transmembrane region" description="Helical" evidence="1">
    <location>
        <begin position="55"/>
        <end position="74"/>
    </location>
</feature>
<dbReference type="Proteomes" id="UP001589589">
    <property type="component" value="Unassembled WGS sequence"/>
</dbReference>
<evidence type="ECO:0000256" key="1">
    <source>
        <dbReference type="SAM" id="Phobius"/>
    </source>
</evidence>
<feature type="transmembrane region" description="Helical" evidence="1">
    <location>
        <begin position="24"/>
        <end position="49"/>
    </location>
</feature>
<dbReference type="EMBL" id="JBHMEX010000052">
    <property type="protein sequence ID" value="MFB9065517.1"/>
    <property type="molecule type" value="Genomic_DNA"/>
</dbReference>